<evidence type="ECO:0000313" key="2">
    <source>
        <dbReference type="Proteomes" id="UP001341840"/>
    </source>
</evidence>
<name>A0ABU6WST7_9FABA</name>
<keyword evidence="2" id="KW-1185">Reference proteome</keyword>
<dbReference type="EMBL" id="JASCZI010182498">
    <property type="protein sequence ID" value="MED6188035.1"/>
    <property type="molecule type" value="Genomic_DNA"/>
</dbReference>
<sequence>IWLKFIFIHKMRLRSQQRSIEATGGANEKSVCDTITLRSWGSRHDIDGITCSQLYDFFSRSLSTHQKTQPGVKGSHKISTVNVINKCTKET</sequence>
<proteinExistence type="predicted"/>
<feature type="non-terminal residue" evidence="1">
    <location>
        <position position="1"/>
    </location>
</feature>
<accession>A0ABU6WST7</accession>
<organism evidence="1 2">
    <name type="scientific">Stylosanthes scabra</name>
    <dbReference type="NCBI Taxonomy" id="79078"/>
    <lineage>
        <taxon>Eukaryota</taxon>
        <taxon>Viridiplantae</taxon>
        <taxon>Streptophyta</taxon>
        <taxon>Embryophyta</taxon>
        <taxon>Tracheophyta</taxon>
        <taxon>Spermatophyta</taxon>
        <taxon>Magnoliopsida</taxon>
        <taxon>eudicotyledons</taxon>
        <taxon>Gunneridae</taxon>
        <taxon>Pentapetalae</taxon>
        <taxon>rosids</taxon>
        <taxon>fabids</taxon>
        <taxon>Fabales</taxon>
        <taxon>Fabaceae</taxon>
        <taxon>Papilionoideae</taxon>
        <taxon>50 kb inversion clade</taxon>
        <taxon>dalbergioids sensu lato</taxon>
        <taxon>Dalbergieae</taxon>
        <taxon>Pterocarpus clade</taxon>
        <taxon>Stylosanthes</taxon>
    </lineage>
</organism>
<evidence type="ECO:0000313" key="1">
    <source>
        <dbReference type="EMBL" id="MED6188035.1"/>
    </source>
</evidence>
<dbReference type="Proteomes" id="UP001341840">
    <property type="component" value="Unassembled WGS sequence"/>
</dbReference>
<comment type="caution">
    <text evidence="1">The sequence shown here is derived from an EMBL/GenBank/DDBJ whole genome shotgun (WGS) entry which is preliminary data.</text>
</comment>
<protein>
    <submittedName>
        <fullName evidence="1">Uncharacterized protein</fullName>
    </submittedName>
</protein>
<gene>
    <name evidence="1" type="ORF">PIB30_082196</name>
</gene>
<reference evidence="1 2" key="1">
    <citation type="journal article" date="2023" name="Plants (Basel)">
        <title>Bridging the Gap: Combining Genomics and Transcriptomics Approaches to Understand Stylosanthes scabra, an Orphan Legume from the Brazilian Caatinga.</title>
        <authorList>
            <person name="Ferreira-Neto J.R.C."/>
            <person name="da Silva M.D."/>
            <person name="Binneck E."/>
            <person name="de Melo N.F."/>
            <person name="da Silva R.H."/>
            <person name="de Melo A.L.T.M."/>
            <person name="Pandolfi V."/>
            <person name="Bustamante F.O."/>
            <person name="Brasileiro-Vidal A.C."/>
            <person name="Benko-Iseppon A.M."/>
        </authorList>
    </citation>
    <scope>NUCLEOTIDE SEQUENCE [LARGE SCALE GENOMIC DNA]</scope>
    <source>
        <tissue evidence="1">Leaves</tissue>
    </source>
</reference>